<evidence type="ECO:0000313" key="1">
    <source>
        <dbReference type="EMBL" id="PWL53720.1"/>
    </source>
</evidence>
<reference evidence="1 2" key="1">
    <citation type="submission" date="2018-03" db="EMBL/GenBank/DDBJ databases">
        <title>The uncultured portion of the human microbiome is neutrally assembled.</title>
        <authorList>
            <person name="Jeraldo P."/>
            <person name="Boardman L."/>
            <person name="White B.A."/>
            <person name="Nelson H."/>
            <person name="Goldenfeld N."/>
            <person name="Chia N."/>
        </authorList>
    </citation>
    <scope>NUCLEOTIDE SEQUENCE [LARGE SCALE GENOMIC DNA]</scope>
    <source>
        <strain evidence="1">CIM:MAG 903</strain>
    </source>
</reference>
<dbReference type="InterPro" id="IPR011004">
    <property type="entry name" value="Trimer_LpxA-like_sf"/>
</dbReference>
<dbReference type="PANTHER" id="PTHR42811">
    <property type="entry name" value="SERINE ACETYLTRANSFERASE"/>
    <property type="match status" value="1"/>
</dbReference>
<protein>
    <recommendedName>
        <fullName evidence="3">Serine acetyltransferase</fullName>
    </recommendedName>
</protein>
<name>A0A316MMD7_9CLOT</name>
<proteinExistence type="predicted"/>
<evidence type="ECO:0000313" key="2">
    <source>
        <dbReference type="Proteomes" id="UP000246114"/>
    </source>
</evidence>
<accession>A0A316MMD7</accession>
<evidence type="ECO:0008006" key="3">
    <source>
        <dbReference type="Google" id="ProtNLM"/>
    </source>
</evidence>
<gene>
    <name evidence="1" type="ORF">DBY38_06705</name>
</gene>
<dbReference type="EMBL" id="QAMZ01000033">
    <property type="protein sequence ID" value="PWL53720.1"/>
    <property type="molecule type" value="Genomic_DNA"/>
</dbReference>
<sequence length="210" mass="23688">MKNRIHSKKDLNTYLICDEIAFTGHKLSTIRRILLCLARHQNLGLWFLKKNRRLEYRFNNRNKSPFHKLVYFLAGYRYVRWQHQYSCSIPVNVIGPGFRIWHFAQGSIIINDQAIIGTGCSISAGCCIGQAKEHAPIIGDACEICLNATVLGGIHVADRTVIGANALVLKSSEESEVTIAGSPASVISHHYAEYNRTRYGKIVQFLQSRD</sequence>
<dbReference type="Gene3D" id="2.160.10.10">
    <property type="entry name" value="Hexapeptide repeat proteins"/>
    <property type="match status" value="1"/>
</dbReference>
<comment type="caution">
    <text evidence="1">The sequence shown here is derived from an EMBL/GenBank/DDBJ whole genome shotgun (WGS) entry which is preliminary data.</text>
</comment>
<dbReference type="SUPFAM" id="SSF51161">
    <property type="entry name" value="Trimeric LpxA-like enzymes"/>
    <property type="match status" value="1"/>
</dbReference>
<organism evidence="1 2">
    <name type="scientific">Clostridium cadaveris</name>
    <dbReference type="NCBI Taxonomy" id="1529"/>
    <lineage>
        <taxon>Bacteria</taxon>
        <taxon>Bacillati</taxon>
        <taxon>Bacillota</taxon>
        <taxon>Clostridia</taxon>
        <taxon>Eubacteriales</taxon>
        <taxon>Clostridiaceae</taxon>
        <taxon>Clostridium</taxon>
    </lineage>
</organism>
<dbReference type="AlphaFoldDB" id="A0A316MMD7"/>
<dbReference type="Proteomes" id="UP000246114">
    <property type="component" value="Unassembled WGS sequence"/>
</dbReference>